<protein>
    <submittedName>
        <fullName evidence="1">Uncharacterized protein</fullName>
    </submittedName>
</protein>
<dbReference type="AlphaFoldDB" id="Q729C0"/>
<gene>
    <name evidence="1" type="ordered locus">DVU_2431</name>
</gene>
<evidence type="ECO:0000313" key="1">
    <source>
        <dbReference type="EMBL" id="AAS96904.1"/>
    </source>
</evidence>
<dbReference type="PaxDb" id="882-DVU_2431"/>
<dbReference type="Proteomes" id="UP000002194">
    <property type="component" value="Chromosome"/>
</dbReference>
<dbReference type="KEGG" id="dvu:DVU_2431"/>
<accession>Q729C0</accession>
<dbReference type="EnsemblBacteria" id="AAS96904">
    <property type="protein sequence ID" value="AAS96904"/>
    <property type="gene ID" value="DVU_2431"/>
</dbReference>
<dbReference type="EMBL" id="AE017285">
    <property type="protein sequence ID" value="AAS96904.1"/>
    <property type="molecule type" value="Genomic_DNA"/>
</dbReference>
<name>Q729C0_NITV2</name>
<proteinExistence type="predicted"/>
<organism evidence="1 2">
    <name type="scientific">Nitratidesulfovibrio vulgaris (strain ATCC 29579 / DSM 644 / CCUG 34227 / NCIMB 8303 / VKM B-1760 / Hildenborough)</name>
    <name type="common">Desulfovibrio vulgaris</name>
    <dbReference type="NCBI Taxonomy" id="882"/>
    <lineage>
        <taxon>Bacteria</taxon>
        <taxon>Pseudomonadati</taxon>
        <taxon>Thermodesulfobacteriota</taxon>
        <taxon>Desulfovibrionia</taxon>
        <taxon>Desulfovibrionales</taxon>
        <taxon>Desulfovibrionaceae</taxon>
        <taxon>Nitratidesulfovibrio</taxon>
    </lineage>
</organism>
<reference evidence="1 2" key="1">
    <citation type="journal article" date="2004" name="Nat. Biotechnol.">
        <title>The genome sequence of the anaerobic, sulfate-reducing bacterium Desulfovibrio vulgaris Hildenborough.</title>
        <authorList>
            <person name="Heidelberg J.F."/>
            <person name="Seshadri R."/>
            <person name="Haveman S.A."/>
            <person name="Hemme C.L."/>
            <person name="Paulsen I.T."/>
            <person name="Kolonay J.F."/>
            <person name="Eisen J.A."/>
            <person name="Ward N."/>
            <person name="Methe B."/>
            <person name="Brinkac L.M."/>
            <person name="Daugherty S.C."/>
            <person name="Deboy R.T."/>
            <person name="Dodson R.J."/>
            <person name="Durkin A.S."/>
            <person name="Madupu R."/>
            <person name="Nelson W.C."/>
            <person name="Sullivan S.A."/>
            <person name="Fouts D."/>
            <person name="Haft D.H."/>
            <person name="Selengut J."/>
            <person name="Peterson J.D."/>
            <person name="Davidsen T.M."/>
            <person name="Zafar N."/>
            <person name="Zhou L."/>
            <person name="Radune D."/>
            <person name="Dimitrov G."/>
            <person name="Hance M."/>
            <person name="Tran K."/>
            <person name="Khouri H."/>
            <person name="Gill J."/>
            <person name="Utterback T.R."/>
            <person name="Feldblyum T.V."/>
            <person name="Wall J.D."/>
            <person name="Voordouw G."/>
            <person name="Fraser C.M."/>
        </authorList>
    </citation>
    <scope>NUCLEOTIDE SEQUENCE [LARGE SCALE GENOMIC DNA]</scope>
    <source>
        <strain evidence="2">ATCC 29579 / DSM 644 / NCIMB 8303 / VKM B-1760 / Hildenborough</strain>
    </source>
</reference>
<sequence>MPQAARSVNRKSDVVLMMSESCSECGRPAVYPLLCLFVHMTLSFGQRLR</sequence>
<dbReference type="STRING" id="882.DVU_2431"/>
<evidence type="ECO:0000313" key="2">
    <source>
        <dbReference type="Proteomes" id="UP000002194"/>
    </source>
</evidence>
<keyword evidence="2" id="KW-1185">Reference proteome</keyword>
<dbReference type="HOGENOM" id="CLU_3134955_0_0_7"/>